<comment type="caution">
    <text evidence="2">The sequence shown here is derived from an EMBL/GenBank/DDBJ whole genome shotgun (WGS) entry which is preliminary data.</text>
</comment>
<dbReference type="Gene3D" id="3.40.50.1460">
    <property type="match status" value="1"/>
</dbReference>
<organism evidence="2 3">
    <name type="scientific">Leeuwenhoekiella parthenopeia</name>
    <dbReference type="NCBI Taxonomy" id="2890320"/>
    <lineage>
        <taxon>Bacteria</taxon>
        <taxon>Pseudomonadati</taxon>
        <taxon>Bacteroidota</taxon>
        <taxon>Flavobacteriia</taxon>
        <taxon>Flavobacteriales</taxon>
        <taxon>Flavobacteriaceae</taxon>
        <taxon>Leeuwenhoekiella</taxon>
    </lineage>
</organism>
<protein>
    <submittedName>
        <fullName evidence="2">Caspase family protein</fullName>
    </submittedName>
</protein>
<dbReference type="PANTHER" id="PTHR22576:SF37">
    <property type="entry name" value="MUCOSA-ASSOCIATED LYMPHOID TISSUE LYMPHOMA TRANSLOCATION PROTEIN 1"/>
    <property type="match status" value="1"/>
</dbReference>
<dbReference type="InterPro" id="IPR046880">
    <property type="entry name" value="TPR-S"/>
</dbReference>
<evidence type="ECO:0000313" key="3">
    <source>
        <dbReference type="Proteomes" id="UP001197770"/>
    </source>
</evidence>
<evidence type="ECO:0000313" key="2">
    <source>
        <dbReference type="EMBL" id="MCC4212639.1"/>
    </source>
</evidence>
<feature type="domain" description="Peptidase C14 caspase" evidence="1">
    <location>
        <begin position="8"/>
        <end position="237"/>
    </location>
</feature>
<dbReference type="Pfam" id="PF00656">
    <property type="entry name" value="Peptidase_C14"/>
    <property type="match status" value="1"/>
</dbReference>
<sequence length="728" mass="82699">MSKLSKAYALLIGVGNDLPTTVLDATAIYNILVDEELAGYPEENIILLTEKNATREGILKGFDELIGKIDEDSSVMLFYSGHGGFYEPWNQFYLVPNDFDPDNYDTTWVKAEELKEKINKINSRRLIFFLDSCHAAGMTRGEVGSGVSNTVSKLQNPEGLAQEVDDGKGMSILSSCREDQLSWILDGDHNSLFTKCLIEVLKGRHKESFEEEFVRISEVFQYIFKKVPERKPEQRPYANLQIYDDFVLSYIPQELRTKVNREAALQKRTVDKSHKPEVITAFRKREDARAAMLFVHGFVGEGASSFGEMPQFLMQDARFEEWDLFPFGFSEYVAPHLGKSIWADADDIEKLADYLATCLKFRFRQYGKIAILAHGTGGLVVQKALIDLKENRLKDISHVLLFGTPSAGLKSGFLDRIFNKKYRDLDASGEFITGLRADWSRRFEEYPFDFKVIAAVNDEYVTNESVFGPFPEENTLMIQGSHFSMIKPKSQDDEVMSLVTSLFTADATSDQTDAIDKNLVTGEFQAVVEKFELKAQELDKRGLEQLVYALEELGRTDDAISILSKHPLSQADSDVMGVLGGRFKRKYLKEFKTADGEAATKYYKKALELAEANQDCRQIYYHAINLAFLSLIVNDDHTKMTDYARKALNSCDEDHFDSLWKLATLGEAHIYLGNFEESRSFYEKAVVLAGPREKHSIYTNAYAAYTQLMETNNPKDPFIQFLDTNFLL</sequence>
<dbReference type="Pfam" id="PF20308">
    <property type="entry name" value="TPR-S"/>
    <property type="match status" value="1"/>
</dbReference>
<proteinExistence type="predicted"/>
<dbReference type="SUPFAM" id="SSF48452">
    <property type="entry name" value="TPR-like"/>
    <property type="match status" value="1"/>
</dbReference>
<dbReference type="Gene3D" id="3.40.50.1820">
    <property type="entry name" value="alpha/beta hydrolase"/>
    <property type="match status" value="1"/>
</dbReference>
<dbReference type="PANTHER" id="PTHR22576">
    <property type="entry name" value="MUCOSA ASSOCIATED LYMPHOID TISSUE LYMPHOMA TRANSLOCATION PROTEIN 1/PARACASPASE"/>
    <property type="match status" value="1"/>
</dbReference>
<dbReference type="SUPFAM" id="SSF52129">
    <property type="entry name" value="Caspase-like"/>
    <property type="match status" value="1"/>
</dbReference>
<dbReference type="InterPro" id="IPR011600">
    <property type="entry name" value="Pept_C14_caspase"/>
</dbReference>
<dbReference type="EMBL" id="JAJGMW010000008">
    <property type="protein sequence ID" value="MCC4212639.1"/>
    <property type="molecule type" value="Genomic_DNA"/>
</dbReference>
<dbReference type="InterPro" id="IPR029058">
    <property type="entry name" value="AB_hydrolase_fold"/>
</dbReference>
<dbReference type="SUPFAM" id="SSF53474">
    <property type="entry name" value="alpha/beta-Hydrolases"/>
    <property type="match status" value="1"/>
</dbReference>
<name>A0ABS8GRM2_9FLAO</name>
<dbReference type="Pfam" id="PF13181">
    <property type="entry name" value="TPR_8"/>
    <property type="match status" value="1"/>
</dbReference>
<dbReference type="InterPro" id="IPR052039">
    <property type="entry name" value="Caspase-related_regulators"/>
</dbReference>
<dbReference type="Proteomes" id="UP001197770">
    <property type="component" value="Unassembled WGS sequence"/>
</dbReference>
<dbReference type="InterPro" id="IPR011990">
    <property type="entry name" value="TPR-like_helical_dom_sf"/>
</dbReference>
<keyword evidence="3" id="KW-1185">Reference proteome</keyword>
<dbReference type="Gene3D" id="1.25.40.10">
    <property type="entry name" value="Tetratricopeptide repeat domain"/>
    <property type="match status" value="1"/>
</dbReference>
<dbReference type="InterPro" id="IPR029030">
    <property type="entry name" value="Caspase-like_dom_sf"/>
</dbReference>
<evidence type="ECO:0000259" key="1">
    <source>
        <dbReference type="Pfam" id="PF00656"/>
    </source>
</evidence>
<reference evidence="2 3" key="1">
    <citation type="submission" date="2021-11" db="EMBL/GenBank/DDBJ databases">
        <title>Seasonal and diel survey of microbial diversity of the Tyrrhenian coast.</title>
        <authorList>
            <person name="Gattoni G."/>
            <person name="Corral P."/>
        </authorList>
    </citation>
    <scope>NUCLEOTIDE SEQUENCE [LARGE SCALE GENOMIC DNA]</scope>
    <source>
        <strain evidence="2 3">Mr9</strain>
    </source>
</reference>
<dbReference type="RefSeq" id="WP_228229716.1">
    <property type="nucleotide sequence ID" value="NZ_JAJGMW010000008.1"/>
</dbReference>
<gene>
    <name evidence="2" type="ORF">LLW17_07915</name>
</gene>
<dbReference type="InterPro" id="IPR019734">
    <property type="entry name" value="TPR_rpt"/>
</dbReference>
<accession>A0ABS8GRM2</accession>